<organism evidence="2 3">
    <name type="scientific">Mucilaginibacter pedocola</name>
    <dbReference type="NCBI Taxonomy" id="1792845"/>
    <lineage>
        <taxon>Bacteria</taxon>
        <taxon>Pseudomonadati</taxon>
        <taxon>Bacteroidota</taxon>
        <taxon>Sphingobacteriia</taxon>
        <taxon>Sphingobacteriales</taxon>
        <taxon>Sphingobacteriaceae</taxon>
        <taxon>Mucilaginibacter</taxon>
    </lineage>
</organism>
<dbReference type="PANTHER" id="PTHR34585">
    <property type="match status" value="1"/>
</dbReference>
<dbReference type="Proteomes" id="UP000189739">
    <property type="component" value="Unassembled WGS sequence"/>
</dbReference>
<gene>
    <name evidence="2" type="ORF">BC343_06795</name>
</gene>
<accession>A0A1S9PG15</accession>
<dbReference type="STRING" id="1792845.BC343_06795"/>
<name>A0A1S9PG15_9SPHI</name>
<protein>
    <submittedName>
        <fullName evidence="2">Transcriptional regulator</fullName>
    </submittedName>
</protein>
<dbReference type="AlphaFoldDB" id="A0A1S9PG15"/>
<dbReference type="OrthoDB" id="1524679at2"/>
<comment type="caution">
    <text evidence="2">The sequence shown here is derived from an EMBL/GenBank/DDBJ whole genome shotgun (WGS) entry which is preliminary data.</text>
</comment>
<dbReference type="PANTHER" id="PTHR34585:SF22">
    <property type="entry name" value="HELIX-TURN-HELIX DOMAIN-CONTAINING PROTEIN"/>
    <property type="match status" value="1"/>
</dbReference>
<keyword evidence="3" id="KW-1185">Reference proteome</keyword>
<sequence length="90" mass="10312">MAAIDILTQEDLFRFKEELLTELKELMKPAVNAEQKQWLKSVEVRRLLNISPGTLQNLRINGTLRFTKVGSTLYYKLDDINALLEEGSTS</sequence>
<evidence type="ECO:0000259" key="1">
    <source>
        <dbReference type="Pfam" id="PF12728"/>
    </source>
</evidence>
<dbReference type="Pfam" id="PF12728">
    <property type="entry name" value="HTH_17"/>
    <property type="match status" value="1"/>
</dbReference>
<dbReference type="EMBL" id="MBTF01000012">
    <property type="protein sequence ID" value="OOQ59905.1"/>
    <property type="molecule type" value="Genomic_DNA"/>
</dbReference>
<evidence type="ECO:0000313" key="2">
    <source>
        <dbReference type="EMBL" id="OOQ59905.1"/>
    </source>
</evidence>
<dbReference type="InterPro" id="IPR041657">
    <property type="entry name" value="HTH_17"/>
</dbReference>
<dbReference type="RefSeq" id="WP_078348646.1">
    <property type="nucleotide sequence ID" value="NZ_MBTF01000012.1"/>
</dbReference>
<reference evidence="2 3" key="1">
    <citation type="submission" date="2016-07" db="EMBL/GenBank/DDBJ databases">
        <title>Genomic analysis of zinc-resistant bacterium Mucilaginibacter pedocola TBZ30.</title>
        <authorList>
            <person name="Huang J."/>
            <person name="Tang J."/>
        </authorList>
    </citation>
    <scope>NUCLEOTIDE SEQUENCE [LARGE SCALE GENOMIC DNA]</scope>
    <source>
        <strain evidence="2 3">TBZ30</strain>
    </source>
</reference>
<evidence type="ECO:0000313" key="3">
    <source>
        <dbReference type="Proteomes" id="UP000189739"/>
    </source>
</evidence>
<proteinExistence type="predicted"/>
<feature type="domain" description="Helix-turn-helix" evidence="1">
    <location>
        <begin position="38"/>
        <end position="87"/>
    </location>
</feature>